<dbReference type="VEuPathDB" id="FungiDB:C8Q69DRAFT_512064"/>
<protein>
    <recommendedName>
        <fullName evidence="4">Protein kinase domain-containing protein</fullName>
    </recommendedName>
</protein>
<dbReference type="InterPro" id="IPR011009">
    <property type="entry name" value="Kinase-like_dom_sf"/>
</dbReference>
<evidence type="ECO:0008006" key="4">
    <source>
        <dbReference type="Google" id="ProtNLM"/>
    </source>
</evidence>
<dbReference type="STRING" id="264951.A0A443I5S6"/>
<dbReference type="RefSeq" id="XP_028489098.1">
    <property type="nucleotide sequence ID" value="XM_028633282.1"/>
</dbReference>
<reference evidence="2 3" key="1">
    <citation type="journal article" date="2018" name="Front. Microbiol.">
        <title>Genomic and genetic insights into a cosmopolitan fungus, Paecilomyces variotii (Eurotiales).</title>
        <authorList>
            <person name="Urquhart A.S."/>
            <person name="Mondo S.J."/>
            <person name="Makela M.R."/>
            <person name="Hane J.K."/>
            <person name="Wiebenga A."/>
            <person name="He G."/>
            <person name="Mihaltcheva S."/>
            <person name="Pangilinan J."/>
            <person name="Lipzen A."/>
            <person name="Barry K."/>
            <person name="de Vries R.P."/>
            <person name="Grigoriev I.V."/>
            <person name="Idnurm A."/>
        </authorList>
    </citation>
    <scope>NUCLEOTIDE SEQUENCE [LARGE SCALE GENOMIC DNA]</scope>
    <source>
        <strain evidence="2 3">CBS 101075</strain>
    </source>
</reference>
<accession>A0A443I5S6</accession>
<dbReference type="GeneID" id="39602559"/>
<evidence type="ECO:0000313" key="2">
    <source>
        <dbReference type="EMBL" id="RWQ99453.1"/>
    </source>
</evidence>
<evidence type="ECO:0000256" key="1">
    <source>
        <dbReference type="SAM" id="MobiDB-lite"/>
    </source>
</evidence>
<keyword evidence="3" id="KW-1185">Reference proteome</keyword>
<dbReference type="SUPFAM" id="SSF56112">
    <property type="entry name" value="Protein kinase-like (PK-like)"/>
    <property type="match status" value="1"/>
</dbReference>
<sequence>MDETKSRFLWLDIFSDKETPRSNRRLLYFPQTETEWELKQVLTEKIFDDIITGKDGVYEVSGLALVTQTRGPSQGTEAILRIRMQTPPVKDPNSRLREKFDYSKLKETEICWMGDHEIQVLQQLTEAGCSCTPTLIDYDVVAQSDDEYVPGGYIAFILMEKLPGRNLENFHTFSLKKRDEVRISFLKSLRKLYALGYTHLDPRRRNIMWDNDTKRCFFVGIEEFDYQGKIKLIPRIDYRLWGLGSKHDVAIEGESDDPMIPSDYEEVPLEEDDEDNITEH</sequence>
<feature type="region of interest" description="Disordered" evidence="1">
    <location>
        <begin position="252"/>
        <end position="280"/>
    </location>
</feature>
<comment type="caution">
    <text evidence="2">The sequence shown here is derived from an EMBL/GenBank/DDBJ whole genome shotgun (WGS) entry which is preliminary data.</text>
</comment>
<gene>
    <name evidence="2" type="ORF">C8Q69DRAFT_512064</name>
</gene>
<evidence type="ECO:0000313" key="3">
    <source>
        <dbReference type="Proteomes" id="UP000283841"/>
    </source>
</evidence>
<dbReference type="AlphaFoldDB" id="A0A443I5S6"/>
<dbReference type="Proteomes" id="UP000283841">
    <property type="component" value="Unassembled WGS sequence"/>
</dbReference>
<name>A0A443I5S6_BYSSP</name>
<dbReference type="EMBL" id="RCNU01000001">
    <property type="protein sequence ID" value="RWQ99453.1"/>
    <property type="molecule type" value="Genomic_DNA"/>
</dbReference>
<proteinExistence type="predicted"/>
<organism evidence="2 3">
    <name type="scientific">Byssochlamys spectabilis</name>
    <name type="common">Paecilomyces variotii</name>
    <dbReference type="NCBI Taxonomy" id="264951"/>
    <lineage>
        <taxon>Eukaryota</taxon>
        <taxon>Fungi</taxon>
        <taxon>Dikarya</taxon>
        <taxon>Ascomycota</taxon>
        <taxon>Pezizomycotina</taxon>
        <taxon>Eurotiomycetes</taxon>
        <taxon>Eurotiomycetidae</taxon>
        <taxon>Eurotiales</taxon>
        <taxon>Thermoascaceae</taxon>
        <taxon>Paecilomyces</taxon>
    </lineage>
</organism>